<evidence type="ECO:0000256" key="8">
    <source>
        <dbReference type="ARBA" id="ARBA00022989"/>
    </source>
</evidence>
<evidence type="ECO:0000256" key="10">
    <source>
        <dbReference type="ARBA" id="ARBA00023136"/>
    </source>
</evidence>
<dbReference type="SUPFAM" id="SSF50156">
    <property type="entry name" value="PDZ domain-like"/>
    <property type="match status" value="1"/>
</dbReference>
<keyword evidence="8 11" id="KW-1133">Transmembrane helix</keyword>
<feature type="transmembrane region" description="Helical" evidence="11">
    <location>
        <begin position="101"/>
        <end position="125"/>
    </location>
</feature>
<comment type="cofactor">
    <cofactor evidence="1">
        <name>Zn(2+)</name>
        <dbReference type="ChEBI" id="CHEBI:29105"/>
    </cofactor>
</comment>
<dbReference type="Proteomes" id="UP001190925">
    <property type="component" value="Unassembled WGS sequence"/>
</dbReference>
<dbReference type="SMART" id="SM00228">
    <property type="entry name" value="PDZ"/>
    <property type="match status" value="1"/>
</dbReference>
<dbReference type="GO" id="GO:0008237">
    <property type="term" value="F:metallopeptidase activity"/>
    <property type="evidence" value="ECO:0007669"/>
    <property type="project" value="UniProtKB-KW"/>
</dbReference>
<dbReference type="EC" id="3.4.24.-" evidence="13"/>
<dbReference type="InterPro" id="IPR001478">
    <property type="entry name" value="PDZ"/>
</dbReference>
<gene>
    <name evidence="13" type="primary">mmpA</name>
    <name evidence="13" type="ORF">G6CMJM_00309</name>
</gene>
<dbReference type="InterPro" id="IPR036034">
    <property type="entry name" value="PDZ_sf"/>
</dbReference>
<evidence type="ECO:0000256" key="1">
    <source>
        <dbReference type="ARBA" id="ARBA00001947"/>
    </source>
</evidence>
<comment type="similarity">
    <text evidence="3">Belongs to the peptidase M50B family.</text>
</comment>
<dbReference type="PANTHER" id="PTHR42837:SF2">
    <property type="entry name" value="MEMBRANE METALLOPROTEASE ARASP2, CHLOROPLASTIC-RELATED"/>
    <property type="match status" value="1"/>
</dbReference>
<dbReference type="PANTHER" id="PTHR42837">
    <property type="entry name" value="REGULATOR OF SIGMA-E PROTEASE RSEP"/>
    <property type="match status" value="1"/>
</dbReference>
<keyword evidence="5 11" id="KW-0812">Transmembrane</keyword>
<dbReference type="Pfam" id="PF02163">
    <property type="entry name" value="Peptidase_M50"/>
    <property type="match status" value="1"/>
</dbReference>
<proteinExistence type="inferred from homology"/>
<reference evidence="13 14" key="2">
    <citation type="journal article" date="2020" name="Cell Rep.">
        <title>Acquisition and Adaptation of Ultra-small Parasitic Reduced Genome Bacteria to Mammalian Hosts.</title>
        <authorList>
            <person name="McLean J.S."/>
            <person name="Bor B."/>
            <person name="Kerns K.A."/>
            <person name="Liu Q."/>
            <person name="To T.T."/>
            <person name="Solden L."/>
            <person name="Hendrickson E.L."/>
            <person name="Wrighton K."/>
            <person name="Shi W."/>
            <person name="He X."/>
        </authorList>
    </citation>
    <scope>NUCLEOTIDE SEQUENCE [LARGE SCALE GENOMIC DNA]</scope>
    <source>
        <strain evidence="13 14">TM7_CMJM_G6_1_HOT_870</strain>
    </source>
</reference>
<evidence type="ECO:0000256" key="6">
    <source>
        <dbReference type="ARBA" id="ARBA00022801"/>
    </source>
</evidence>
<dbReference type="RefSeq" id="WP_129718725.1">
    <property type="nucleotide sequence ID" value="NZ_PRLK01000004.1"/>
</dbReference>
<dbReference type="EMBL" id="PRLK01000004">
    <property type="protein sequence ID" value="RYC72660.1"/>
    <property type="molecule type" value="Genomic_DNA"/>
</dbReference>
<keyword evidence="9 13" id="KW-0482">Metalloprotease</keyword>
<evidence type="ECO:0000313" key="14">
    <source>
        <dbReference type="Proteomes" id="UP001190925"/>
    </source>
</evidence>
<name>A0ABY0FK17_9BACT</name>
<keyword evidence="14" id="KW-1185">Reference proteome</keyword>
<evidence type="ECO:0000256" key="11">
    <source>
        <dbReference type="SAM" id="Phobius"/>
    </source>
</evidence>
<sequence length="389" mass="42477">MNLIIGIIVGLIVLTILVALHELGHALAAKHNGVKLEEFGIGFPPNVWSFKTKTNKVLPKGTKVSINWIPLGGFVKLQGEHDSDNKKGDYGKATFWGKTQILFAGVIMNWLVSIVIFTILAIVGLPKLIPNQFYIKEDAKIIGGEITITNLKDGMPAKESGLEKGDRILAINGEKIENPEQISILAKNNVDKDIDFKIKRNNNELIKRVHVRKDNADGKGFLGTATTKTGEKIYSTWSAPVVGVCTTFQLTGETFKTLGDMVSNLFTGLYNKVVGGKNLEQKANEQISKAGEGVAGPVMIIGQIFPQATQSGLDTILLLMAIISLSLACMNVLPIPALDGGRWLQTFIFRKLLKKPLTAEIEEKINGYGFLFLMGLSLLIIILDIIKIS</sequence>
<keyword evidence="10 11" id="KW-0472">Membrane</keyword>
<comment type="subcellular location">
    <subcellularLocation>
        <location evidence="2">Membrane</location>
        <topology evidence="2">Multi-pass membrane protein</topology>
    </subcellularLocation>
</comment>
<accession>A0ABY0FK17</accession>
<dbReference type="InterPro" id="IPR004387">
    <property type="entry name" value="Pept_M50_Zn"/>
</dbReference>
<evidence type="ECO:0000259" key="12">
    <source>
        <dbReference type="PROSITE" id="PS50106"/>
    </source>
</evidence>
<dbReference type="CDD" id="cd06163">
    <property type="entry name" value="S2P-M50_PDZ_RseP-like"/>
    <property type="match status" value="1"/>
</dbReference>
<evidence type="ECO:0000256" key="7">
    <source>
        <dbReference type="ARBA" id="ARBA00022833"/>
    </source>
</evidence>
<reference evidence="13 14" key="1">
    <citation type="journal article" date="2018" name="bioRxiv">
        <title>Evidence of independent acquisition and adaption of ultra-small bacteria to human hosts across the highly diverse yet reduced genomes of the phylum Saccharibacteria.</title>
        <authorList>
            <person name="McLean J.S."/>
            <person name="Bor B."/>
            <person name="To T.T."/>
            <person name="Liu Q."/>
            <person name="Kearns K.A."/>
            <person name="Solden L.M."/>
            <person name="Wrighton K.C."/>
            <person name="He X."/>
            <person name="Shi W."/>
        </authorList>
    </citation>
    <scope>NUCLEOTIDE SEQUENCE [LARGE SCALE GENOMIC DNA]</scope>
    <source>
        <strain evidence="13 14">TM7_CMJM_G6_1_HOT_870</strain>
    </source>
</reference>
<organism evidence="13 14">
    <name type="scientific">Candidatus Nanogingivalis gingivitcus</name>
    <dbReference type="NCBI Taxonomy" id="2171992"/>
    <lineage>
        <taxon>Bacteria</taxon>
        <taxon>Candidatus Saccharimonadota</taxon>
        <taxon>Candidatus Nanosyncoccalia</taxon>
        <taxon>Candidatus Nanogingivales</taxon>
        <taxon>Candidatus Nanogingivalaceae</taxon>
        <taxon>Candidatus Nanogingivalis</taxon>
    </lineage>
</organism>
<dbReference type="PROSITE" id="PS50106">
    <property type="entry name" value="PDZ"/>
    <property type="match status" value="1"/>
</dbReference>
<comment type="caution">
    <text evidence="13">The sequence shown here is derived from an EMBL/GenBank/DDBJ whole genome shotgun (WGS) entry which is preliminary data.</text>
</comment>
<dbReference type="InterPro" id="IPR041489">
    <property type="entry name" value="PDZ_6"/>
</dbReference>
<dbReference type="Pfam" id="PF17820">
    <property type="entry name" value="PDZ_6"/>
    <property type="match status" value="1"/>
</dbReference>
<feature type="transmembrane region" description="Helical" evidence="11">
    <location>
        <begin position="365"/>
        <end position="386"/>
    </location>
</feature>
<keyword evidence="7" id="KW-0862">Zinc</keyword>
<evidence type="ECO:0000256" key="9">
    <source>
        <dbReference type="ARBA" id="ARBA00023049"/>
    </source>
</evidence>
<evidence type="ECO:0000256" key="3">
    <source>
        <dbReference type="ARBA" id="ARBA00007931"/>
    </source>
</evidence>
<protein>
    <submittedName>
        <fullName evidence="13">Metalloprotease MmpA</fullName>
        <ecNumber evidence="13">3.4.24.-</ecNumber>
    </submittedName>
</protein>
<keyword evidence="6 13" id="KW-0378">Hydrolase</keyword>
<feature type="transmembrane region" description="Helical" evidence="11">
    <location>
        <begin position="316"/>
        <end position="337"/>
    </location>
</feature>
<evidence type="ECO:0000313" key="13">
    <source>
        <dbReference type="EMBL" id="RYC72660.1"/>
    </source>
</evidence>
<feature type="domain" description="PDZ" evidence="12">
    <location>
        <begin position="141"/>
        <end position="178"/>
    </location>
</feature>
<keyword evidence="4" id="KW-0645">Protease</keyword>
<dbReference type="InterPro" id="IPR008915">
    <property type="entry name" value="Peptidase_M50"/>
</dbReference>
<evidence type="ECO:0000256" key="4">
    <source>
        <dbReference type="ARBA" id="ARBA00022670"/>
    </source>
</evidence>
<evidence type="ECO:0000256" key="2">
    <source>
        <dbReference type="ARBA" id="ARBA00004141"/>
    </source>
</evidence>
<evidence type="ECO:0000256" key="5">
    <source>
        <dbReference type="ARBA" id="ARBA00022692"/>
    </source>
</evidence>
<dbReference type="Gene3D" id="2.30.42.10">
    <property type="match status" value="1"/>
</dbReference>